<dbReference type="EMBL" id="ACDN02000024">
    <property type="protein sequence ID" value="EEO24452.2"/>
    <property type="molecule type" value="Genomic_DNA"/>
</dbReference>
<dbReference type="Gene3D" id="1.20.1270.180">
    <property type="match status" value="1"/>
</dbReference>
<accession>C3XHG3</accession>
<evidence type="ECO:0000256" key="1">
    <source>
        <dbReference type="SAM" id="SignalP"/>
    </source>
</evidence>
<organism evidence="2 3">
    <name type="scientific">Helicobacter bilis ATCC 43879</name>
    <dbReference type="NCBI Taxonomy" id="613026"/>
    <lineage>
        <taxon>Bacteria</taxon>
        <taxon>Pseudomonadati</taxon>
        <taxon>Campylobacterota</taxon>
        <taxon>Epsilonproteobacteria</taxon>
        <taxon>Campylobacterales</taxon>
        <taxon>Helicobacteraceae</taxon>
        <taxon>Helicobacter</taxon>
    </lineage>
</organism>
<keyword evidence="3" id="KW-1185">Reference proteome</keyword>
<feature type="signal peptide" evidence="1">
    <location>
        <begin position="1"/>
        <end position="20"/>
    </location>
</feature>
<evidence type="ECO:0000313" key="2">
    <source>
        <dbReference type="EMBL" id="EEO24452.2"/>
    </source>
</evidence>
<proteinExistence type="predicted"/>
<name>C3XHG3_9HELI</name>
<comment type="caution">
    <text evidence="2">The sequence shown here is derived from an EMBL/GenBank/DDBJ whole genome shotgun (WGS) entry which is preliminary data.</text>
</comment>
<dbReference type="Proteomes" id="UP000005085">
    <property type="component" value="Unassembled WGS sequence"/>
</dbReference>
<sequence length="368" mass="42846">MTKTFFIILTMVFLSQSINAQSPKEAKPSFDCAKATTRVEKMICSDKSGELKNLDRYMAEVYTQLRKELKISKFPDKEQRLKDLLDSQRAFIKNLNENNRPDYMKYAYDEQDAYDMHINFITHIYENRITQLLKLLGEVLDSNNKELCEYARKDQFDENKWQEVPPSVNPPFSIGFCTFGTNSRYGDFTDYCTKKGEIIKEEMAKALKDKYDEKFYYIDSSKMYEKKIDINNDGVPENLILITGGYYDALWIYKNGKLDAKASDKIYGDDLHFHGENTLDDLQAGLDDLAAIAFGAYAMPSNKISQLLKFDLGAPMLSYLSYNVMEFKGKNYITLYNYRFNRGDDDSTYPKTRIYLLEGNKRELKCTY</sequence>
<dbReference type="RefSeq" id="WP_020995654.1">
    <property type="nucleotide sequence ID" value="NZ_KI392035.1"/>
</dbReference>
<protein>
    <recommendedName>
        <fullName evidence="4">Lysozyme inhibitor LprI N-terminal domain-containing protein</fullName>
    </recommendedName>
</protein>
<feature type="chain" id="PRO_5002934414" description="Lysozyme inhibitor LprI N-terminal domain-containing protein" evidence="1">
    <location>
        <begin position="21"/>
        <end position="368"/>
    </location>
</feature>
<dbReference type="AlphaFoldDB" id="C3XHG3"/>
<dbReference type="HOGENOM" id="CLU_751782_0_0_7"/>
<evidence type="ECO:0000313" key="3">
    <source>
        <dbReference type="Proteomes" id="UP000005085"/>
    </source>
</evidence>
<dbReference type="OrthoDB" id="5330125at2"/>
<gene>
    <name evidence="2" type="ORF">HRAG_01509</name>
</gene>
<keyword evidence="1" id="KW-0732">Signal</keyword>
<evidence type="ECO:0008006" key="4">
    <source>
        <dbReference type="Google" id="ProtNLM"/>
    </source>
</evidence>
<reference evidence="2 3" key="1">
    <citation type="journal article" date="2014" name="Genome Announc.">
        <title>Draft genome sequences of six enterohepatic helicobacter species isolated from humans and one from rhesus macaques.</title>
        <authorList>
            <person name="Shen Z."/>
            <person name="Sheh A."/>
            <person name="Young S.K."/>
            <person name="Abouelliel A."/>
            <person name="Ward D.V."/>
            <person name="Earl A.M."/>
            <person name="Fox J.G."/>
        </authorList>
    </citation>
    <scope>NUCLEOTIDE SEQUENCE [LARGE SCALE GENOMIC DNA]</scope>
    <source>
        <strain evidence="2 3">ATCC 43879</strain>
    </source>
</reference>